<sequence length="33" mass="3448">MGIAEALSAKAVTQEHSLTIGGTQIAYAAIRFQ</sequence>
<gene>
    <name evidence="1" type="ORF">GGD55_003022</name>
</gene>
<dbReference type="AlphaFoldDB" id="A0A7W8X7I9"/>
<dbReference type="Proteomes" id="UP000585507">
    <property type="component" value="Unassembled WGS sequence"/>
</dbReference>
<dbReference type="EMBL" id="JACHBK010000006">
    <property type="protein sequence ID" value="MBB5536315.1"/>
    <property type="molecule type" value="Genomic_DNA"/>
</dbReference>
<evidence type="ECO:0000313" key="1">
    <source>
        <dbReference type="EMBL" id="MBB5536315.1"/>
    </source>
</evidence>
<protein>
    <submittedName>
        <fullName evidence="1">Uncharacterized protein</fullName>
    </submittedName>
</protein>
<reference evidence="1 2" key="1">
    <citation type="submission" date="2020-08" db="EMBL/GenBank/DDBJ databases">
        <title>Genomic Encyclopedia of Type Strains, Phase IV (KMG-V): Genome sequencing to study the core and pangenomes of soil and plant-associated prokaryotes.</title>
        <authorList>
            <person name="Whitman W."/>
        </authorList>
    </citation>
    <scope>NUCLEOTIDE SEQUENCE [LARGE SCALE GENOMIC DNA]</scope>
    <source>
        <strain evidence="1 2">SEMIA 4084</strain>
    </source>
</reference>
<keyword evidence="2" id="KW-1185">Reference proteome</keyword>
<organism evidence="1 2">
    <name type="scientific">Rhizobium giardinii</name>
    <dbReference type="NCBI Taxonomy" id="56731"/>
    <lineage>
        <taxon>Bacteria</taxon>
        <taxon>Pseudomonadati</taxon>
        <taxon>Pseudomonadota</taxon>
        <taxon>Alphaproteobacteria</taxon>
        <taxon>Hyphomicrobiales</taxon>
        <taxon>Rhizobiaceae</taxon>
        <taxon>Rhizobium/Agrobacterium group</taxon>
        <taxon>Rhizobium</taxon>
    </lineage>
</organism>
<accession>A0A7W8X7I9</accession>
<name>A0A7W8X7I9_9HYPH</name>
<proteinExistence type="predicted"/>
<evidence type="ECO:0000313" key="2">
    <source>
        <dbReference type="Proteomes" id="UP000585507"/>
    </source>
</evidence>
<comment type="caution">
    <text evidence="1">The sequence shown here is derived from an EMBL/GenBank/DDBJ whole genome shotgun (WGS) entry which is preliminary data.</text>
</comment>